<dbReference type="InterPro" id="IPR002401">
    <property type="entry name" value="Cyt_P450_E_grp-I"/>
</dbReference>
<dbReference type="PRINTS" id="PR00385">
    <property type="entry name" value="P450"/>
</dbReference>
<feature type="binding site" description="axial binding residue" evidence="6">
    <location>
        <position position="488"/>
    </location>
    <ligand>
        <name>heme</name>
        <dbReference type="ChEBI" id="CHEBI:30413"/>
    </ligand>
    <ligandPart>
        <name>Fe</name>
        <dbReference type="ChEBI" id="CHEBI:18248"/>
    </ligandPart>
</feature>
<gene>
    <name evidence="9" type="ORF">AB675_2751</name>
</gene>
<dbReference type="InterPro" id="IPR050121">
    <property type="entry name" value="Cytochrome_P450_monoxygenase"/>
</dbReference>
<dbReference type="PANTHER" id="PTHR24305:SF166">
    <property type="entry name" value="CYTOCHROME P450 12A4, MITOCHONDRIAL-RELATED"/>
    <property type="match status" value="1"/>
</dbReference>
<keyword evidence="4 7" id="KW-0560">Oxidoreductase</keyword>
<dbReference type="Pfam" id="PF00067">
    <property type="entry name" value="p450"/>
    <property type="match status" value="1"/>
</dbReference>
<dbReference type="InterPro" id="IPR001128">
    <property type="entry name" value="Cyt_P450"/>
</dbReference>
<dbReference type="Proteomes" id="UP000038010">
    <property type="component" value="Unassembled WGS sequence"/>
</dbReference>
<dbReference type="InterPro" id="IPR036396">
    <property type="entry name" value="Cyt_P450_sf"/>
</dbReference>
<evidence type="ECO:0000313" key="9">
    <source>
        <dbReference type="EMBL" id="KPI45191.1"/>
    </source>
</evidence>
<dbReference type="OrthoDB" id="1470350at2759"/>
<dbReference type="InterPro" id="IPR017972">
    <property type="entry name" value="Cyt_P450_CS"/>
</dbReference>
<evidence type="ECO:0000256" key="8">
    <source>
        <dbReference type="SAM" id="MobiDB-lite"/>
    </source>
</evidence>
<proteinExistence type="inferred from homology"/>
<comment type="similarity">
    <text evidence="2 7">Belongs to the cytochrome P450 family.</text>
</comment>
<evidence type="ECO:0000256" key="6">
    <source>
        <dbReference type="PIRSR" id="PIRSR602401-1"/>
    </source>
</evidence>
<name>A0A0N0NRK4_9EURO</name>
<comment type="cofactor">
    <cofactor evidence="1 6">
        <name>heme</name>
        <dbReference type="ChEBI" id="CHEBI:30413"/>
    </cofactor>
</comment>
<accession>A0A0N0NRK4</accession>
<evidence type="ECO:0000313" key="10">
    <source>
        <dbReference type="Proteomes" id="UP000038010"/>
    </source>
</evidence>
<dbReference type="PANTHER" id="PTHR24305">
    <property type="entry name" value="CYTOCHROME P450"/>
    <property type="match status" value="1"/>
</dbReference>
<dbReference type="RefSeq" id="XP_018005154.1">
    <property type="nucleotide sequence ID" value="XM_018142747.1"/>
</dbReference>
<dbReference type="CDD" id="cd11070">
    <property type="entry name" value="CYP56-like"/>
    <property type="match status" value="1"/>
</dbReference>
<evidence type="ECO:0000256" key="5">
    <source>
        <dbReference type="ARBA" id="ARBA00023004"/>
    </source>
</evidence>
<keyword evidence="3 6" id="KW-0479">Metal-binding</keyword>
<evidence type="ECO:0000256" key="4">
    <source>
        <dbReference type="ARBA" id="ARBA00023002"/>
    </source>
</evidence>
<evidence type="ECO:0000256" key="1">
    <source>
        <dbReference type="ARBA" id="ARBA00001971"/>
    </source>
</evidence>
<dbReference type="PRINTS" id="PR00463">
    <property type="entry name" value="EP450I"/>
</dbReference>
<dbReference type="VEuPathDB" id="FungiDB:AB675_2751"/>
<evidence type="ECO:0000256" key="3">
    <source>
        <dbReference type="ARBA" id="ARBA00022723"/>
    </source>
</evidence>
<dbReference type="EMBL" id="LFJN01000002">
    <property type="protein sequence ID" value="KPI45191.1"/>
    <property type="molecule type" value="Genomic_DNA"/>
</dbReference>
<sequence length="558" mass="63509">MNWLLLLVVAYPAFYTLQCLTRIFREWRKARVSGIPYMIVPLHPENLIWMIFSPMFQKQLERHLPTWIYSRISMNIYGWEMRYKYKPVETHGSLLLLVNFYRTELTIMDPDVAHEVLKRPKDFPNSSTGNFIMGKFGPNLVTSRDAEWARQRKFIAPNINERIAAAVWGESLSQAKQMMEHVAANGGKTNDTANGMKKIAINVLGAAGYGQPRPWDDDKAAESAPPGYHLTYMQAMRSLVENLVEMAFLSPAVLSFPFWPKHIKDTGHAVNELKDLTKVLLDNERQHPSEKANIMKLLIEDEGAAEKKENIKVGLYDEEIVGNLFVFSAAGFDTTANTMAYALALLAVHPQWQDWLTEEIDEVLPSDLDAELDYNATYPKLVRVQALMYETLRLFAPIVHLAKCTERPVPVTTSEGKEVVIPADTTIYVNSYALHHNPNVYEDPDAFDLERWLAYPDAGDAEKPSGRPFIKPAPKGSFVPWSTGPRGCPGQKMSQVEFVSVFTQILRQYKIEVVLKDGESPEMGRRRAEEVMNDSAPKLTMQMSRPKDLNLRFVARKR</sequence>
<dbReference type="STRING" id="1664694.A0A0N0NRK4"/>
<keyword evidence="6 7" id="KW-0349">Heme</keyword>
<protein>
    <submittedName>
        <fullName evidence="9">Putative cytochrome CYP13A3</fullName>
    </submittedName>
</protein>
<comment type="caution">
    <text evidence="9">The sequence shown here is derived from an EMBL/GenBank/DDBJ whole genome shotgun (WGS) entry which is preliminary data.</text>
</comment>
<dbReference type="PROSITE" id="PS00086">
    <property type="entry name" value="CYTOCHROME_P450"/>
    <property type="match status" value="1"/>
</dbReference>
<dbReference type="GO" id="GO:0004497">
    <property type="term" value="F:monooxygenase activity"/>
    <property type="evidence" value="ECO:0007669"/>
    <property type="project" value="UniProtKB-KW"/>
</dbReference>
<dbReference type="Gene3D" id="1.10.630.10">
    <property type="entry name" value="Cytochrome P450"/>
    <property type="match status" value="1"/>
</dbReference>
<organism evidence="9 10">
    <name type="scientific">Cyphellophora attinorum</name>
    <dbReference type="NCBI Taxonomy" id="1664694"/>
    <lineage>
        <taxon>Eukaryota</taxon>
        <taxon>Fungi</taxon>
        <taxon>Dikarya</taxon>
        <taxon>Ascomycota</taxon>
        <taxon>Pezizomycotina</taxon>
        <taxon>Eurotiomycetes</taxon>
        <taxon>Chaetothyriomycetidae</taxon>
        <taxon>Chaetothyriales</taxon>
        <taxon>Cyphellophoraceae</taxon>
        <taxon>Cyphellophora</taxon>
    </lineage>
</organism>
<dbReference type="SUPFAM" id="SSF48264">
    <property type="entry name" value="Cytochrome P450"/>
    <property type="match status" value="1"/>
</dbReference>
<dbReference type="GO" id="GO:0020037">
    <property type="term" value="F:heme binding"/>
    <property type="evidence" value="ECO:0007669"/>
    <property type="project" value="InterPro"/>
</dbReference>
<reference evidence="9 10" key="1">
    <citation type="submission" date="2015-06" db="EMBL/GenBank/DDBJ databases">
        <title>Draft genome of the ant-associated black yeast Phialophora attae CBS 131958.</title>
        <authorList>
            <person name="Moreno L.F."/>
            <person name="Stielow B.J."/>
            <person name="de Hoog S."/>
            <person name="Vicente V.A."/>
            <person name="Weiss V.A."/>
            <person name="de Vries M."/>
            <person name="Cruz L.M."/>
            <person name="Souza E.M."/>
        </authorList>
    </citation>
    <scope>NUCLEOTIDE SEQUENCE [LARGE SCALE GENOMIC DNA]</scope>
    <source>
        <strain evidence="9 10">CBS 131958</strain>
    </source>
</reference>
<feature type="region of interest" description="Disordered" evidence="8">
    <location>
        <begin position="522"/>
        <end position="543"/>
    </location>
</feature>
<evidence type="ECO:0000256" key="7">
    <source>
        <dbReference type="RuleBase" id="RU000461"/>
    </source>
</evidence>
<dbReference type="GO" id="GO:0016705">
    <property type="term" value="F:oxidoreductase activity, acting on paired donors, with incorporation or reduction of molecular oxygen"/>
    <property type="evidence" value="ECO:0007669"/>
    <property type="project" value="InterPro"/>
</dbReference>
<dbReference type="AlphaFoldDB" id="A0A0N0NRK4"/>
<evidence type="ECO:0000256" key="2">
    <source>
        <dbReference type="ARBA" id="ARBA00010617"/>
    </source>
</evidence>
<keyword evidence="10" id="KW-1185">Reference proteome</keyword>
<dbReference type="GO" id="GO:0005506">
    <property type="term" value="F:iron ion binding"/>
    <property type="evidence" value="ECO:0007669"/>
    <property type="project" value="InterPro"/>
</dbReference>
<dbReference type="GeneID" id="28734627"/>
<keyword evidence="7" id="KW-0503">Monooxygenase</keyword>
<keyword evidence="5 6" id="KW-0408">Iron</keyword>